<feature type="transmembrane region" description="Helical" evidence="7">
    <location>
        <begin position="153"/>
        <end position="186"/>
    </location>
</feature>
<evidence type="ECO:0000256" key="4">
    <source>
        <dbReference type="ARBA" id="ARBA00022824"/>
    </source>
</evidence>
<dbReference type="InterPro" id="IPR035952">
    <property type="entry name" value="Rhomboid-like_sf"/>
</dbReference>
<dbReference type="AlphaFoldDB" id="A0A0K8TQN2"/>
<feature type="transmembrane region" description="Helical" evidence="7">
    <location>
        <begin position="60"/>
        <end position="80"/>
    </location>
</feature>
<organism evidence="8">
    <name type="scientific">Tabanus bromius</name>
    <name type="common">Band-eyed brown horse fly</name>
    <dbReference type="NCBI Taxonomy" id="304241"/>
    <lineage>
        <taxon>Eukaryota</taxon>
        <taxon>Metazoa</taxon>
        <taxon>Ecdysozoa</taxon>
        <taxon>Arthropoda</taxon>
        <taxon>Hexapoda</taxon>
        <taxon>Insecta</taxon>
        <taxon>Pterygota</taxon>
        <taxon>Neoptera</taxon>
        <taxon>Endopterygota</taxon>
        <taxon>Diptera</taxon>
        <taxon>Brachycera</taxon>
        <taxon>Tabanomorpha</taxon>
        <taxon>Tabanoidea</taxon>
        <taxon>Tabanidae</taxon>
        <taxon>Tabanus</taxon>
    </lineage>
</organism>
<evidence type="ECO:0000256" key="3">
    <source>
        <dbReference type="ARBA" id="ARBA00022692"/>
    </source>
</evidence>
<accession>A0A0K8TQN2</accession>
<comment type="subcellular location">
    <subcellularLocation>
        <location evidence="1 7">Endoplasmic reticulum membrane</location>
        <topology evidence="1 7">Multi-pass membrane protein</topology>
    </subcellularLocation>
</comment>
<keyword evidence="4 7" id="KW-0256">Endoplasmic reticulum</keyword>
<evidence type="ECO:0000256" key="1">
    <source>
        <dbReference type="ARBA" id="ARBA00004477"/>
    </source>
</evidence>
<dbReference type="SUPFAM" id="SSF144091">
    <property type="entry name" value="Rhomboid-like"/>
    <property type="match status" value="1"/>
</dbReference>
<feature type="transmembrane region" description="Helical" evidence="7">
    <location>
        <begin position="17"/>
        <end position="40"/>
    </location>
</feature>
<keyword evidence="5 7" id="KW-1133">Transmembrane helix</keyword>
<evidence type="ECO:0000256" key="5">
    <source>
        <dbReference type="ARBA" id="ARBA00022989"/>
    </source>
</evidence>
<name>A0A0K8TQN2_TABBR</name>
<keyword evidence="3 7" id="KW-0812">Transmembrane</keyword>
<comment type="function">
    <text evidence="7">May be involved in the degradation of misfolded endoplasmic reticulum (ER) luminal proteins.</text>
</comment>
<reference evidence="8" key="1">
    <citation type="journal article" date="2015" name="Insect Biochem. Mol. Biol.">
        <title>An insight into the sialome of the horse fly, Tabanus bromius.</title>
        <authorList>
            <person name="Ribeiro J.M."/>
            <person name="Kazimirova M."/>
            <person name="Takac P."/>
            <person name="Andersen J.F."/>
            <person name="Francischetti I.M."/>
        </authorList>
    </citation>
    <scope>NUCLEOTIDE SEQUENCE</scope>
</reference>
<comment type="similarity">
    <text evidence="2 7">Belongs to the derlin family.</text>
</comment>
<dbReference type="GO" id="GO:0005789">
    <property type="term" value="C:endoplasmic reticulum membrane"/>
    <property type="evidence" value="ECO:0007669"/>
    <property type="project" value="UniProtKB-SubCell"/>
</dbReference>
<evidence type="ECO:0000256" key="6">
    <source>
        <dbReference type="ARBA" id="ARBA00023136"/>
    </source>
</evidence>
<dbReference type="GO" id="GO:0006950">
    <property type="term" value="P:response to stress"/>
    <property type="evidence" value="ECO:0007669"/>
    <property type="project" value="UniProtKB-ARBA"/>
</dbReference>
<dbReference type="EMBL" id="GDAI01001132">
    <property type="protein sequence ID" value="JAI16471.1"/>
    <property type="molecule type" value="mRNA"/>
</dbReference>
<dbReference type="Pfam" id="PF04511">
    <property type="entry name" value="DER1"/>
    <property type="match status" value="1"/>
</dbReference>
<evidence type="ECO:0000313" key="8">
    <source>
        <dbReference type="EMBL" id="JAI16471.1"/>
    </source>
</evidence>
<sequence length="256" mass="29856">MTDIADWYRTVPQFTRYWLSATVGLSLIARFGLLPHYYLILWWDFVVYKLQLWRIVTAVFYYPLTPQTGFHFMLNCYFLYNYSLKLEKEQFQNKPSDYLFLLIFNWLNCVLIGLFFELTLLMDPMVLSVLYVWCMLNRDVVVNFWFGTQFKAVFLPWVLLGVNLILSGGAFYSLAGILVGHLYYVLKFKYPEDTGRPSYIETPNILKQYYPDISGGVYGFGAAPAFRRTNATNQQRPAGRSLFGDRWGRGDVLGGN</sequence>
<dbReference type="InterPro" id="IPR007599">
    <property type="entry name" value="DER1"/>
</dbReference>
<protein>
    <recommendedName>
        <fullName evidence="7">Derlin</fullName>
    </recommendedName>
</protein>
<feature type="transmembrane region" description="Helical" evidence="7">
    <location>
        <begin position="100"/>
        <end position="133"/>
    </location>
</feature>
<proteinExistence type="evidence at transcript level"/>
<dbReference type="PANTHER" id="PTHR11009">
    <property type="entry name" value="DER1-LIKE PROTEIN, DERLIN"/>
    <property type="match status" value="1"/>
</dbReference>
<keyword evidence="6 7" id="KW-0472">Membrane</keyword>
<evidence type="ECO:0000256" key="7">
    <source>
        <dbReference type="RuleBase" id="RU363059"/>
    </source>
</evidence>
<evidence type="ECO:0000256" key="2">
    <source>
        <dbReference type="ARBA" id="ARBA00008917"/>
    </source>
</evidence>